<dbReference type="PANTHER" id="PTHR46656">
    <property type="entry name" value="PUTATIVE-RELATED"/>
    <property type="match status" value="1"/>
</dbReference>
<dbReference type="EMBL" id="QDGZ01000002">
    <property type="protein sequence ID" value="PVG83957.1"/>
    <property type="molecule type" value="Genomic_DNA"/>
</dbReference>
<dbReference type="InterPro" id="IPR001296">
    <property type="entry name" value="Glyco_trans_1"/>
</dbReference>
<evidence type="ECO:0000256" key="1">
    <source>
        <dbReference type="ARBA" id="ARBA00022679"/>
    </source>
</evidence>
<feature type="region of interest" description="Disordered" evidence="2">
    <location>
        <begin position="791"/>
        <end position="830"/>
    </location>
</feature>
<evidence type="ECO:0000256" key="2">
    <source>
        <dbReference type="SAM" id="MobiDB-lite"/>
    </source>
</evidence>
<dbReference type="AlphaFoldDB" id="A0A2T8FE24"/>
<dbReference type="SUPFAM" id="SSF53756">
    <property type="entry name" value="UDP-Glycosyltransferase/glycogen phosphorylase"/>
    <property type="match status" value="1"/>
</dbReference>
<keyword evidence="1" id="KW-0808">Transferase</keyword>
<name>A0A2T8FE24_9ACTN</name>
<comment type="caution">
    <text evidence="4">The sequence shown here is derived from an EMBL/GenBank/DDBJ whole genome shotgun (WGS) entry which is preliminary data.</text>
</comment>
<dbReference type="Proteomes" id="UP000246018">
    <property type="component" value="Unassembled WGS sequence"/>
</dbReference>
<protein>
    <recommendedName>
        <fullName evidence="3">Glycosyl transferase family 1 domain-containing protein</fullName>
    </recommendedName>
</protein>
<dbReference type="CDD" id="cd03801">
    <property type="entry name" value="GT4_PimA-like"/>
    <property type="match status" value="1"/>
</dbReference>
<accession>A0A2T8FE24</accession>
<proteinExistence type="predicted"/>
<organism evidence="4 5">
    <name type="scientific">Nocardioides gansuensis</name>
    <dbReference type="NCBI Taxonomy" id="2138300"/>
    <lineage>
        <taxon>Bacteria</taxon>
        <taxon>Bacillati</taxon>
        <taxon>Actinomycetota</taxon>
        <taxon>Actinomycetes</taxon>
        <taxon>Propionibacteriales</taxon>
        <taxon>Nocardioidaceae</taxon>
        <taxon>Nocardioides</taxon>
    </lineage>
</organism>
<dbReference type="OrthoDB" id="5679686at2"/>
<reference evidence="4 5" key="1">
    <citation type="submission" date="2018-04" db="EMBL/GenBank/DDBJ databases">
        <title>Genome of Nocardioides gansuensis WSJ-1.</title>
        <authorList>
            <person name="Wu S."/>
            <person name="Wang G."/>
        </authorList>
    </citation>
    <scope>NUCLEOTIDE SEQUENCE [LARGE SCALE GENOMIC DNA]</scope>
    <source>
        <strain evidence="4 5">WSJ-1</strain>
    </source>
</reference>
<dbReference type="Pfam" id="PF00534">
    <property type="entry name" value="Glycos_transf_1"/>
    <property type="match status" value="1"/>
</dbReference>
<gene>
    <name evidence="4" type="ORF">DDE18_06670</name>
</gene>
<sequence>MHLCTVAAAGQLAHASVLVESFWEHHPGAAVTILLLDEGTVPAGVDVLRVADLGIDDHLLDRMSTAYTADELRCALKTWLLDRLLDDGADVVFLEPETWVLQPLTDLPALLEAGIVLAPRLTAPLPQDGKRPTEQELLLWGTIDPGFVALRPGAAARDFVSWWQQRMATDCFDEPRSGFFLDGRMLDHAVHAFPVHVHRDPGWDLVWWNMPTRPLQRAADGTPTVEGRPLAFVRFPGYAPEAPYLISAEQPEPARLRLSEHAVLRALTKEYADRLRLAGHPPEATDSAPVSVRDGVELTAEVRRHVRHEFVAQARGGGTGLMTGTEGSLDLLAWLMTAEREDDQFGLGRLLTPVYLRRPDLQQYYPQVWSGNIADFLDWCEMHGAEEHIPVAVARAIRDRLTSSTTTPGYLEVRDDDRTEARRRRTHGVEVTGFLRAELGLGGSARLAAEGLREAGVPVSTTTYTRTSSRQGTPWRDWKPAEGERHDTLLICTNADMTPTLLADAGDEYLRGRYRIALWFWELDDFPDQFRPALDMVDEIWASSDFNRQVLSAATDKPVVTIPHPVHAPARPTRMLAEFADDVYTFLFVFDFFSVLERKNPLALVEAFARAFPTPGEARLVIKSINAAMRPVERERLAYVVADRPDIVLIERYLSREELDALMWRADCYVSLHRSEGFGQTIAEMMAIGRPAIATAYSGNLDFMTPENSRLVDYTLVPVPPGCDPYPETSSWAEPDIDQAARAMRELKDDPELGRQLGERAASTIAEGFTTATQGQVAAARLQELWDMQDARRQARRERKQRKAAAQQLKVEAESPSGGDGGPWWRRGRD</sequence>
<keyword evidence="5" id="KW-1185">Reference proteome</keyword>
<evidence type="ECO:0000313" key="4">
    <source>
        <dbReference type="EMBL" id="PVG83957.1"/>
    </source>
</evidence>
<dbReference type="PANTHER" id="PTHR46656:SF3">
    <property type="entry name" value="PUTATIVE-RELATED"/>
    <property type="match status" value="1"/>
</dbReference>
<feature type="domain" description="Glycosyl transferase family 1" evidence="3">
    <location>
        <begin position="648"/>
        <end position="709"/>
    </location>
</feature>
<evidence type="ECO:0000313" key="5">
    <source>
        <dbReference type="Proteomes" id="UP000246018"/>
    </source>
</evidence>
<feature type="compositionally biased region" description="Basic residues" evidence="2">
    <location>
        <begin position="794"/>
        <end position="803"/>
    </location>
</feature>
<dbReference type="GO" id="GO:0016757">
    <property type="term" value="F:glycosyltransferase activity"/>
    <property type="evidence" value="ECO:0007669"/>
    <property type="project" value="InterPro"/>
</dbReference>
<dbReference type="RefSeq" id="WP_116571431.1">
    <property type="nucleotide sequence ID" value="NZ_QDGZ01000002.1"/>
</dbReference>
<dbReference type="Gene3D" id="3.40.50.2000">
    <property type="entry name" value="Glycogen Phosphorylase B"/>
    <property type="match status" value="1"/>
</dbReference>
<evidence type="ECO:0000259" key="3">
    <source>
        <dbReference type="Pfam" id="PF00534"/>
    </source>
</evidence>